<organism evidence="1 2">
    <name type="scientific">Methylocaldum marinum</name>
    <dbReference type="NCBI Taxonomy" id="1432792"/>
    <lineage>
        <taxon>Bacteria</taxon>
        <taxon>Pseudomonadati</taxon>
        <taxon>Pseudomonadota</taxon>
        <taxon>Gammaproteobacteria</taxon>
        <taxon>Methylococcales</taxon>
        <taxon>Methylococcaceae</taxon>
        <taxon>Methylocaldum</taxon>
    </lineage>
</organism>
<evidence type="ECO:0000313" key="2">
    <source>
        <dbReference type="Proteomes" id="UP000266313"/>
    </source>
</evidence>
<protein>
    <submittedName>
        <fullName evidence="1">(2Fe-2S) ferredoxin</fullName>
    </submittedName>
</protein>
<name>A0A250L0W8_9GAMM</name>
<dbReference type="KEGG" id="mmai:sS8_5509"/>
<accession>A0A250L0W8</accession>
<sequence length="108" mass="11544">MAKPEKHVFVCAQSRPPGHPRGSCAQLGCAAVLQTFAQQFEQGQLHGKFALTSTGCLGACDIGPTVIVYPDAVMYTKVKPEDVGEIISEHLQKGEPVERLKAPAAVWA</sequence>
<dbReference type="Proteomes" id="UP000266313">
    <property type="component" value="Chromosome"/>
</dbReference>
<gene>
    <name evidence="1" type="ORF">sS8_5509</name>
</gene>
<dbReference type="Gene3D" id="3.40.30.10">
    <property type="entry name" value="Glutaredoxin"/>
    <property type="match status" value="1"/>
</dbReference>
<dbReference type="InterPro" id="IPR036249">
    <property type="entry name" value="Thioredoxin-like_sf"/>
</dbReference>
<dbReference type="AlphaFoldDB" id="A0A250L0W8"/>
<dbReference type="RefSeq" id="WP_119632416.1">
    <property type="nucleotide sequence ID" value="NZ_AP017928.1"/>
</dbReference>
<dbReference type="OrthoDB" id="9800597at2"/>
<reference evidence="1 2" key="1">
    <citation type="submission" date="2016-12" db="EMBL/GenBank/DDBJ databases">
        <title>Genome sequencing of Methylocaldum marinum.</title>
        <authorList>
            <person name="Takeuchi M."/>
            <person name="Kamagata Y."/>
            <person name="Hiraoka S."/>
            <person name="Oshima K."/>
            <person name="Hattori M."/>
            <person name="Iwasaki W."/>
        </authorList>
    </citation>
    <scope>NUCLEOTIDE SEQUENCE [LARGE SCALE GENOMIC DNA]</scope>
    <source>
        <strain evidence="1 2">S8</strain>
    </source>
</reference>
<dbReference type="SUPFAM" id="SSF52833">
    <property type="entry name" value="Thioredoxin-like"/>
    <property type="match status" value="1"/>
</dbReference>
<dbReference type="FunFam" id="3.40.30.10:FF:000544">
    <property type="entry name" value="Hydrogenase subunit HymB, putative"/>
    <property type="match status" value="1"/>
</dbReference>
<proteinExistence type="predicted"/>
<dbReference type="Pfam" id="PF01257">
    <property type="entry name" value="2Fe-2S_thioredx"/>
    <property type="match status" value="1"/>
</dbReference>
<dbReference type="EMBL" id="AP017928">
    <property type="protein sequence ID" value="BBA37426.1"/>
    <property type="molecule type" value="Genomic_DNA"/>
</dbReference>
<evidence type="ECO:0000313" key="1">
    <source>
        <dbReference type="EMBL" id="BBA37426.1"/>
    </source>
</evidence>
<dbReference type="CDD" id="cd02980">
    <property type="entry name" value="TRX_Fd_family"/>
    <property type="match status" value="1"/>
</dbReference>
<keyword evidence="2" id="KW-1185">Reference proteome</keyword>